<dbReference type="PROSITE" id="PS50157">
    <property type="entry name" value="ZINC_FINGER_C2H2_2"/>
    <property type="match status" value="2"/>
</dbReference>
<keyword evidence="9" id="KW-1185">Reference proteome</keyword>
<accession>A0A8H5QND2</accession>
<evidence type="ECO:0000256" key="6">
    <source>
        <dbReference type="SAM" id="MobiDB-lite"/>
    </source>
</evidence>
<keyword evidence="2" id="KW-0677">Repeat</keyword>
<reference evidence="8 9" key="1">
    <citation type="submission" date="2020-05" db="EMBL/GenBank/DDBJ databases">
        <title>Identification and distribution of gene clusters putatively required for synthesis of sphingolipid metabolism inhibitors in phylogenetically diverse species of the filamentous fungus Fusarium.</title>
        <authorList>
            <person name="Kim H.-S."/>
            <person name="Busman M."/>
            <person name="Brown D.W."/>
            <person name="Divon H."/>
            <person name="Uhlig S."/>
            <person name="Proctor R.H."/>
        </authorList>
    </citation>
    <scope>NUCLEOTIDE SEQUENCE [LARGE SCALE GENOMIC DNA]</scope>
    <source>
        <strain evidence="8 9">NRRL 66243</strain>
    </source>
</reference>
<dbReference type="Pfam" id="PF00096">
    <property type="entry name" value="zf-C2H2"/>
    <property type="match status" value="1"/>
</dbReference>
<gene>
    <name evidence="8" type="ORF">FTJAE_12438</name>
</gene>
<keyword evidence="3 5" id="KW-0863">Zinc-finger</keyword>
<organism evidence="8 9">
    <name type="scientific">Fusarium tjaetaba</name>
    <dbReference type="NCBI Taxonomy" id="1567544"/>
    <lineage>
        <taxon>Eukaryota</taxon>
        <taxon>Fungi</taxon>
        <taxon>Dikarya</taxon>
        <taxon>Ascomycota</taxon>
        <taxon>Pezizomycotina</taxon>
        <taxon>Sordariomycetes</taxon>
        <taxon>Hypocreomycetidae</taxon>
        <taxon>Hypocreales</taxon>
        <taxon>Nectriaceae</taxon>
        <taxon>Fusarium</taxon>
        <taxon>Fusarium fujikuroi species complex</taxon>
    </lineage>
</organism>
<evidence type="ECO:0000256" key="3">
    <source>
        <dbReference type="ARBA" id="ARBA00022771"/>
    </source>
</evidence>
<evidence type="ECO:0000313" key="9">
    <source>
        <dbReference type="Proteomes" id="UP000530670"/>
    </source>
</evidence>
<dbReference type="PANTHER" id="PTHR24379:SF133">
    <property type="entry name" value="ZFP617 PROTEIN-RELATED"/>
    <property type="match status" value="1"/>
</dbReference>
<dbReference type="Pfam" id="PF12874">
    <property type="entry name" value="zf-met"/>
    <property type="match status" value="2"/>
</dbReference>
<dbReference type="SMART" id="SM00355">
    <property type="entry name" value="ZnF_C2H2"/>
    <property type="match status" value="10"/>
</dbReference>
<feature type="region of interest" description="Disordered" evidence="6">
    <location>
        <begin position="258"/>
        <end position="279"/>
    </location>
</feature>
<sequence length="440" mass="50308">MTYYCTDCDKLFYAGRKARDQHCQATGHASPAFECDSCSDCFDDEYDRRQHMNLEQHWRRNAPECQLCGDKAVTQAEIREHEIESHFHCADCNREFMNANNLRMHLNSKLHRVSAVKCPFCRATCSTATGLSHHLERGSCPHVPMDRSKLYRYIKNRDHRSIITNKELAWHGEKTYAINPTAAWNPWSKAFECYLCHKLHTTLFGLKKHLESPRHQQSHIPPYWECLGCGSGFRGSSELRSHQAFSCAYYSPYSRYEGSSDSRVPNQSNARQHGQNHSNVPGYQRDVACPFCPAQFNAASGVIHHLEQGACHNAPLNRDPLRQQVRRQDPQGSMSNRLIIWKETVTFQATALVFNAHYGRYQCSRCGDTFRQLSSLNQHLASPRHQQDLYHCPNRGCHRVSTTLAGVINHLEGGSCGFLRFDAFQYGIRGSFSSGAWIAF</sequence>
<keyword evidence="4" id="KW-0862">Zinc</keyword>
<evidence type="ECO:0000256" key="1">
    <source>
        <dbReference type="ARBA" id="ARBA00022723"/>
    </source>
</evidence>
<feature type="domain" description="C2H2-type" evidence="7">
    <location>
        <begin position="87"/>
        <end position="111"/>
    </location>
</feature>
<comment type="caution">
    <text evidence="8">The sequence shown here is derived from an EMBL/GenBank/DDBJ whole genome shotgun (WGS) entry which is preliminary data.</text>
</comment>
<dbReference type="PROSITE" id="PS00028">
    <property type="entry name" value="ZINC_FINGER_C2H2_1"/>
    <property type="match status" value="3"/>
</dbReference>
<dbReference type="EMBL" id="JAAQRI010000335">
    <property type="protein sequence ID" value="KAF5617909.1"/>
    <property type="molecule type" value="Genomic_DNA"/>
</dbReference>
<dbReference type="GeneID" id="59297753"/>
<dbReference type="OrthoDB" id="6077919at2759"/>
<dbReference type="AlphaFoldDB" id="A0A8H5QND2"/>
<dbReference type="GO" id="GO:0005634">
    <property type="term" value="C:nucleus"/>
    <property type="evidence" value="ECO:0007669"/>
    <property type="project" value="TreeGrafter"/>
</dbReference>
<dbReference type="InterPro" id="IPR036236">
    <property type="entry name" value="Znf_C2H2_sf"/>
</dbReference>
<dbReference type="GO" id="GO:0000981">
    <property type="term" value="F:DNA-binding transcription factor activity, RNA polymerase II-specific"/>
    <property type="evidence" value="ECO:0007669"/>
    <property type="project" value="TreeGrafter"/>
</dbReference>
<evidence type="ECO:0000259" key="7">
    <source>
        <dbReference type="PROSITE" id="PS50157"/>
    </source>
</evidence>
<name>A0A8H5QND2_9HYPO</name>
<evidence type="ECO:0000313" key="8">
    <source>
        <dbReference type="EMBL" id="KAF5617909.1"/>
    </source>
</evidence>
<dbReference type="PANTHER" id="PTHR24379">
    <property type="entry name" value="KRAB AND ZINC FINGER DOMAIN-CONTAINING"/>
    <property type="match status" value="1"/>
</dbReference>
<dbReference type="RefSeq" id="XP_037200515.1">
    <property type="nucleotide sequence ID" value="XM_037345483.1"/>
</dbReference>
<dbReference type="GO" id="GO:0000977">
    <property type="term" value="F:RNA polymerase II transcription regulatory region sequence-specific DNA binding"/>
    <property type="evidence" value="ECO:0007669"/>
    <property type="project" value="TreeGrafter"/>
</dbReference>
<proteinExistence type="predicted"/>
<dbReference type="SUPFAM" id="SSF57667">
    <property type="entry name" value="beta-beta-alpha zinc fingers"/>
    <property type="match status" value="1"/>
</dbReference>
<dbReference type="Gene3D" id="3.30.160.60">
    <property type="entry name" value="Classic Zinc Finger"/>
    <property type="match status" value="3"/>
</dbReference>
<feature type="domain" description="C2H2-type" evidence="7">
    <location>
        <begin position="361"/>
        <end position="385"/>
    </location>
</feature>
<evidence type="ECO:0000256" key="4">
    <source>
        <dbReference type="ARBA" id="ARBA00022833"/>
    </source>
</evidence>
<dbReference type="InterPro" id="IPR013087">
    <property type="entry name" value="Znf_C2H2_type"/>
</dbReference>
<keyword evidence="1" id="KW-0479">Metal-binding</keyword>
<evidence type="ECO:0000256" key="2">
    <source>
        <dbReference type="ARBA" id="ARBA00022737"/>
    </source>
</evidence>
<protein>
    <recommendedName>
        <fullName evidence="7">C2H2-type domain-containing protein</fullName>
    </recommendedName>
</protein>
<dbReference type="Proteomes" id="UP000530670">
    <property type="component" value="Unassembled WGS sequence"/>
</dbReference>
<dbReference type="GO" id="GO:0008270">
    <property type="term" value="F:zinc ion binding"/>
    <property type="evidence" value="ECO:0007669"/>
    <property type="project" value="UniProtKB-KW"/>
</dbReference>
<evidence type="ECO:0000256" key="5">
    <source>
        <dbReference type="PROSITE-ProRule" id="PRU00042"/>
    </source>
</evidence>